<dbReference type="InterPro" id="IPR011993">
    <property type="entry name" value="PH-like_dom_sf"/>
</dbReference>
<dbReference type="InterPro" id="IPR019747">
    <property type="entry name" value="FERM_CS"/>
</dbReference>
<dbReference type="PANTHER" id="PTHR16160:SF13">
    <property type="entry name" value="FERMITIN 2-RELATED"/>
    <property type="match status" value="1"/>
</dbReference>
<protein>
    <submittedName>
        <fullName evidence="5">PH domain-containing protein</fullName>
    </submittedName>
</protein>
<dbReference type="WBParaSite" id="SBAD_0000266701-mRNA-1">
    <property type="protein sequence ID" value="SBAD_0000266701-mRNA-1"/>
    <property type="gene ID" value="SBAD_0000266701"/>
</dbReference>
<reference evidence="5" key="1">
    <citation type="submission" date="2016-06" db="UniProtKB">
        <authorList>
            <consortium name="WormBaseParasite"/>
        </authorList>
    </citation>
    <scope>IDENTIFICATION</scope>
</reference>
<dbReference type="InterPro" id="IPR019749">
    <property type="entry name" value="Band_41_domain"/>
</dbReference>
<dbReference type="PANTHER" id="PTHR16160">
    <property type="entry name" value="FERMITIN 2-RELATED"/>
    <property type="match status" value="1"/>
</dbReference>
<name>A0A183IFZ9_9BILA</name>
<dbReference type="GO" id="GO:0005178">
    <property type="term" value="F:integrin binding"/>
    <property type="evidence" value="ECO:0007669"/>
    <property type="project" value="TreeGrafter"/>
</dbReference>
<dbReference type="InterPro" id="IPR035963">
    <property type="entry name" value="FERM_2"/>
</dbReference>
<dbReference type="Pfam" id="PF00373">
    <property type="entry name" value="FERM_M"/>
    <property type="match status" value="2"/>
</dbReference>
<dbReference type="Proteomes" id="UP000270296">
    <property type="component" value="Unassembled WGS sequence"/>
</dbReference>
<sequence length="689" mass="79633">MRFAGKLFHYDITRDWSDHALWWPKKFRWLTHTRYGVTADALLYFTPMHKSARVELPDMQIINARLDFSLPMFSAVIHLCKELGIRHPEELSLKRYIDFSKSGQSSSTSAERKRTSRSPEARKEAPHSQSAYNISESKGDKNNMDSKTAANSLEMSDGVLTTRAGSLPPTPHHTSEEPFITTPYVLSCSTPTENGGTLNYKDSTLSRSQRLVTSGFDSSVMNDSFDPVFVNSPSVHHSVIKTSLFRPKSYAQKCCLNQGWLDSSRSLMEQGIVENQLLLLRFKYLTFFDINAKYDPVRINQLYEQARWAVLLEEVDSTEEEAYMFAALQLQVQLRAEMKQEEETASNVDDVDRMLNELENTLKISSVYRNHNDLTSVPELADYLRFMRPKKLSLKNWRRAFFTFRDLSITWYPSASESHTEYLGQFGLKGCEVSHEVNLAENKYCIKLLIPSAGGMSEFWLRCDTEQQYARWLAACKLAAKGKTMADSSFEIEVETIRRLLDMQHPSLNPDSGVVPRVSVPPMDFNPNDFLPLRYTKKVRSKQTMIQRIVEAHHNINDLSLTDAKLQYIRAWQTLPEFGIHYFVVRFKNSKKPDLLGISYNRLMKMNLETGDSVKTWRFSNMKRWHVNWEIKRIFIQFENEDVEFSCLSADCKVPHEFIGGYIFSSLRSKDQNQVLNEELFHRLTSGWA</sequence>
<organism evidence="5">
    <name type="scientific">Soboliphyme baturini</name>
    <dbReference type="NCBI Taxonomy" id="241478"/>
    <lineage>
        <taxon>Eukaryota</taxon>
        <taxon>Metazoa</taxon>
        <taxon>Ecdysozoa</taxon>
        <taxon>Nematoda</taxon>
        <taxon>Enoplea</taxon>
        <taxon>Dorylaimia</taxon>
        <taxon>Dioctophymatida</taxon>
        <taxon>Dioctophymatoidea</taxon>
        <taxon>Soboliphymatidae</taxon>
        <taxon>Soboliphyme</taxon>
    </lineage>
</organism>
<evidence type="ECO:0000259" key="2">
    <source>
        <dbReference type="PROSITE" id="PS50003"/>
    </source>
</evidence>
<dbReference type="AlphaFoldDB" id="A0A183IFZ9"/>
<dbReference type="CDD" id="cd13205">
    <property type="entry name" value="FERM_C_fermitin"/>
    <property type="match status" value="1"/>
</dbReference>
<evidence type="ECO:0000313" key="4">
    <source>
        <dbReference type="Proteomes" id="UP000270296"/>
    </source>
</evidence>
<feature type="compositionally biased region" description="Basic and acidic residues" evidence="1">
    <location>
        <begin position="110"/>
        <end position="126"/>
    </location>
</feature>
<evidence type="ECO:0000256" key="1">
    <source>
        <dbReference type="SAM" id="MobiDB-lite"/>
    </source>
</evidence>
<dbReference type="SMART" id="SM00295">
    <property type="entry name" value="B41"/>
    <property type="match status" value="1"/>
</dbReference>
<dbReference type="SMART" id="SM00233">
    <property type="entry name" value="PH"/>
    <property type="match status" value="1"/>
</dbReference>
<dbReference type="SUPFAM" id="SSF50729">
    <property type="entry name" value="PH domain-like"/>
    <property type="match status" value="2"/>
</dbReference>
<dbReference type="InterPro" id="IPR019748">
    <property type="entry name" value="FERM_central"/>
</dbReference>
<evidence type="ECO:0000313" key="3">
    <source>
        <dbReference type="EMBL" id="VDO98019.1"/>
    </source>
</evidence>
<feature type="compositionally biased region" description="Polar residues" evidence="1">
    <location>
        <begin position="127"/>
        <end position="136"/>
    </location>
</feature>
<dbReference type="GO" id="GO:0007229">
    <property type="term" value="P:integrin-mediated signaling pathway"/>
    <property type="evidence" value="ECO:0007669"/>
    <property type="project" value="InterPro"/>
</dbReference>
<dbReference type="GO" id="GO:0007160">
    <property type="term" value="P:cell-matrix adhesion"/>
    <property type="evidence" value="ECO:0007669"/>
    <property type="project" value="TreeGrafter"/>
</dbReference>
<evidence type="ECO:0000313" key="5">
    <source>
        <dbReference type="WBParaSite" id="SBAD_0000266701-mRNA-1"/>
    </source>
</evidence>
<dbReference type="InterPro" id="IPR001849">
    <property type="entry name" value="PH_domain"/>
</dbReference>
<reference evidence="3 4" key="2">
    <citation type="submission" date="2018-11" db="EMBL/GenBank/DDBJ databases">
        <authorList>
            <consortium name="Pathogen Informatics"/>
        </authorList>
    </citation>
    <scope>NUCLEOTIDE SEQUENCE [LARGE SCALE GENOMIC DNA]</scope>
</reference>
<dbReference type="PROSITE" id="PS00661">
    <property type="entry name" value="FERM_2"/>
    <property type="match status" value="1"/>
</dbReference>
<feature type="region of interest" description="Disordered" evidence="1">
    <location>
        <begin position="102"/>
        <end position="147"/>
    </location>
</feature>
<dbReference type="OrthoDB" id="10057618at2759"/>
<gene>
    <name evidence="3" type="ORF">SBAD_LOCUS2543</name>
</gene>
<dbReference type="EMBL" id="UZAM01007276">
    <property type="protein sequence ID" value="VDO98019.1"/>
    <property type="molecule type" value="Genomic_DNA"/>
</dbReference>
<dbReference type="InterPro" id="IPR037843">
    <property type="entry name" value="Kindlin/fermitin"/>
</dbReference>
<accession>A0A183IFZ9</accession>
<dbReference type="Pfam" id="PF18124">
    <property type="entry name" value="Kindlin_2_N"/>
    <property type="match status" value="1"/>
</dbReference>
<dbReference type="GO" id="GO:0030055">
    <property type="term" value="C:cell-substrate junction"/>
    <property type="evidence" value="ECO:0007669"/>
    <property type="project" value="TreeGrafter"/>
</dbReference>
<keyword evidence="4" id="KW-1185">Reference proteome</keyword>
<dbReference type="Gene3D" id="2.30.29.30">
    <property type="entry name" value="Pleckstrin-homology domain (PH domain)/Phosphotyrosine-binding domain (PTB)"/>
    <property type="match status" value="2"/>
</dbReference>
<proteinExistence type="predicted"/>
<dbReference type="CDD" id="cd14473">
    <property type="entry name" value="FERM_B-lobe"/>
    <property type="match status" value="1"/>
</dbReference>
<dbReference type="PROSITE" id="PS50003">
    <property type="entry name" value="PH_DOMAIN"/>
    <property type="match status" value="1"/>
</dbReference>
<feature type="domain" description="PH" evidence="2">
    <location>
        <begin position="377"/>
        <end position="481"/>
    </location>
</feature>
<dbReference type="Gene3D" id="3.10.20.90">
    <property type="entry name" value="Phosphatidylinositol 3-kinase Catalytic Subunit, Chain A, domain 1"/>
    <property type="match status" value="1"/>
</dbReference>
<dbReference type="SUPFAM" id="SSF47031">
    <property type="entry name" value="Second domain of FERM"/>
    <property type="match status" value="2"/>
</dbReference>
<dbReference type="PROSITE" id="PS00660">
    <property type="entry name" value="FERM_1"/>
    <property type="match status" value="1"/>
</dbReference>
<dbReference type="InterPro" id="IPR040790">
    <property type="entry name" value="Kindlin_2_N"/>
</dbReference>